<evidence type="ECO:0000313" key="3">
    <source>
        <dbReference type="Proteomes" id="UP000308652"/>
    </source>
</evidence>
<reference evidence="2 3" key="1">
    <citation type="journal article" date="2019" name="Nat. Ecol. Evol.">
        <title>Megaphylogeny resolves global patterns of mushroom evolution.</title>
        <authorList>
            <person name="Varga T."/>
            <person name="Krizsan K."/>
            <person name="Foldi C."/>
            <person name="Dima B."/>
            <person name="Sanchez-Garcia M."/>
            <person name="Sanchez-Ramirez S."/>
            <person name="Szollosi G.J."/>
            <person name="Szarkandi J.G."/>
            <person name="Papp V."/>
            <person name="Albert L."/>
            <person name="Andreopoulos W."/>
            <person name="Angelini C."/>
            <person name="Antonin V."/>
            <person name="Barry K.W."/>
            <person name="Bougher N.L."/>
            <person name="Buchanan P."/>
            <person name="Buyck B."/>
            <person name="Bense V."/>
            <person name="Catcheside P."/>
            <person name="Chovatia M."/>
            <person name="Cooper J."/>
            <person name="Damon W."/>
            <person name="Desjardin D."/>
            <person name="Finy P."/>
            <person name="Geml J."/>
            <person name="Haridas S."/>
            <person name="Hughes K."/>
            <person name="Justo A."/>
            <person name="Karasinski D."/>
            <person name="Kautmanova I."/>
            <person name="Kiss B."/>
            <person name="Kocsube S."/>
            <person name="Kotiranta H."/>
            <person name="LaButti K.M."/>
            <person name="Lechner B.E."/>
            <person name="Liimatainen K."/>
            <person name="Lipzen A."/>
            <person name="Lukacs Z."/>
            <person name="Mihaltcheva S."/>
            <person name="Morgado L.N."/>
            <person name="Niskanen T."/>
            <person name="Noordeloos M.E."/>
            <person name="Ohm R.A."/>
            <person name="Ortiz-Santana B."/>
            <person name="Ovrebo C."/>
            <person name="Racz N."/>
            <person name="Riley R."/>
            <person name="Savchenko A."/>
            <person name="Shiryaev A."/>
            <person name="Soop K."/>
            <person name="Spirin V."/>
            <person name="Szebenyi C."/>
            <person name="Tomsovsky M."/>
            <person name="Tulloss R.E."/>
            <person name="Uehling J."/>
            <person name="Grigoriev I.V."/>
            <person name="Vagvolgyi C."/>
            <person name="Papp T."/>
            <person name="Martin F.M."/>
            <person name="Miettinen O."/>
            <person name="Hibbett D.S."/>
            <person name="Nagy L.G."/>
        </authorList>
    </citation>
    <scope>NUCLEOTIDE SEQUENCE [LARGE SCALE GENOMIC DNA]</scope>
    <source>
        <strain evidence="2 3">CBS 166.37</strain>
    </source>
</reference>
<name>A0A5C3LMY2_9AGAR</name>
<dbReference type="EMBL" id="ML213630">
    <property type="protein sequence ID" value="TFK34539.1"/>
    <property type="molecule type" value="Genomic_DNA"/>
</dbReference>
<evidence type="ECO:0000256" key="1">
    <source>
        <dbReference type="SAM" id="MobiDB-lite"/>
    </source>
</evidence>
<dbReference type="OrthoDB" id="3217549at2759"/>
<dbReference type="Gene3D" id="1.20.1280.50">
    <property type="match status" value="1"/>
</dbReference>
<dbReference type="STRING" id="68775.A0A5C3LMY2"/>
<dbReference type="Proteomes" id="UP000308652">
    <property type="component" value="Unassembled WGS sequence"/>
</dbReference>
<keyword evidence="3" id="KW-1185">Reference proteome</keyword>
<accession>A0A5C3LMY2</accession>
<feature type="region of interest" description="Disordered" evidence="1">
    <location>
        <begin position="1"/>
        <end position="26"/>
    </location>
</feature>
<protein>
    <submittedName>
        <fullName evidence="2">Uncharacterized protein</fullName>
    </submittedName>
</protein>
<gene>
    <name evidence="2" type="ORF">BDQ12DRAFT_669293</name>
</gene>
<feature type="compositionally biased region" description="Polar residues" evidence="1">
    <location>
        <begin position="1"/>
        <end position="11"/>
    </location>
</feature>
<sequence length="456" mass="51712">MKSLSTSSRSIPTPCFSPVNSGSRSPVNSRAVSLVIYPRISPSFRRKIHAMPHPLYINKPHLRSRALEKSRSDAHYAPVDKLPVEILGEIFTYCVINHLSYSSYEYPVPGETEPPMTLSWVSRHWRMVALSDPLLWSSLVIPSQFKCNVAPAMSIVELWIERSASVPLYFHLQRSHRNSSCKCNRAAHTLDFLIRHVQSWKSITLEMEELSAQRFINLNQTSVPALESLEIRTQSNYCTDSTTERIIATISSSSFPNLRRFSWQYLGTSPALDTIPWSQLSKISLNNRMSIQECLRYLAQCSQAISIELENVAPSAQDLLSSSGPTILPNLQQLTLKAYSYSMHLLKQLMTPKLNTLFLDEGWGQRKGFDALPEFLSLCSVNTLTIVQQYIHIEDIIDILKSAALQRVSYLKVSSESVAPDENQLRNSDTLDKAISSRLVFEEDDWGRLFVGWNNL</sequence>
<proteinExistence type="predicted"/>
<dbReference type="AlphaFoldDB" id="A0A5C3LMY2"/>
<evidence type="ECO:0000313" key="2">
    <source>
        <dbReference type="EMBL" id="TFK34539.1"/>
    </source>
</evidence>
<organism evidence="2 3">
    <name type="scientific">Crucibulum laeve</name>
    <dbReference type="NCBI Taxonomy" id="68775"/>
    <lineage>
        <taxon>Eukaryota</taxon>
        <taxon>Fungi</taxon>
        <taxon>Dikarya</taxon>
        <taxon>Basidiomycota</taxon>
        <taxon>Agaricomycotina</taxon>
        <taxon>Agaricomycetes</taxon>
        <taxon>Agaricomycetidae</taxon>
        <taxon>Agaricales</taxon>
        <taxon>Agaricineae</taxon>
        <taxon>Nidulariaceae</taxon>
        <taxon>Crucibulum</taxon>
    </lineage>
</organism>